<evidence type="ECO:0000313" key="4">
    <source>
        <dbReference type="EMBL" id="VAX21198.1"/>
    </source>
</evidence>
<dbReference type="AlphaFoldDB" id="A0A3B1CB82"/>
<dbReference type="Gene3D" id="1.10.287.1490">
    <property type="match status" value="1"/>
</dbReference>
<dbReference type="EMBL" id="UOGA01000195">
    <property type="protein sequence ID" value="VAX21198.1"/>
    <property type="molecule type" value="Genomic_DNA"/>
</dbReference>
<gene>
    <name evidence="4" type="ORF">MNBD_NITROSPINAE04-1505</name>
</gene>
<evidence type="ECO:0000259" key="3">
    <source>
        <dbReference type="Pfam" id="PF24481"/>
    </source>
</evidence>
<dbReference type="InterPro" id="IPR052376">
    <property type="entry name" value="Oxidative_Scav/Glycosyltrans"/>
</dbReference>
<feature type="coiled-coil region" evidence="1">
    <location>
        <begin position="44"/>
        <end position="175"/>
    </location>
</feature>
<evidence type="ECO:0000259" key="2">
    <source>
        <dbReference type="Pfam" id="PF02591"/>
    </source>
</evidence>
<dbReference type="Pfam" id="PF02591">
    <property type="entry name" value="Zn_ribbon_9"/>
    <property type="match status" value="1"/>
</dbReference>
<name>A0A3B1CB82_9ZZZZ</name>
<keyword evidence="1" id="KW-0175">Coiled coil</keyword>
<dbReference type="PANTHER" id="PTHR39082">
    <property type="entry name" value="PHOSPHOLIPASE C-BETA-2-RELATED"/>
    <property type="match status" value="1"/>
</dbReference>
<evidence type="ECO:0000256" key="1">
    <source>
        <dbReference type="SAM" id="Coils"/>
    </source>
</evidence>
<dbReference type="Pfam" id="PF24481">
    <property type="entry name" value="CT398_CC"/>
    <property type="match status" value="1"/>
</dbReference>
<feature type="domain" description="CT398-like coiled coil hairpin" evidence="3">
    <location>
        <begin position="22"/>
        <end position="197"/>
    </location>
</feature>
<sequence length="252" mass="29286">MSVDTGQSRRKINPDLEQLALLQKIDQEIARKTDLKDNALPAEIEELRVSYEKAEELLKKFDEELNSINKKRKDLELKVEETMNSIAKAKKKLPEVKTNVEYRAIIKEQDNFEKKIVRMEDEQLEMMEEIDTKSGERKELEKAESEEKRKFEVNKKEKQEAMAELGKRLTALSAQRDEIITAISPDVYANYSKVSRQRSGIGVAEVVDKSCRACFQMIPPQLDVLIRTTDEIYQCPHCDRYLYHVPEESETS</sequence>
<protein>
    <submittedName>
        <fullName evidence="4">Uncharacterized protein</fullName>
    </submittedName>
</protein>
<dbReference type="InterPro" id="IPR003743">
    <property type="entry name" value="Zf-RING_7"/>
</dbReference>
<accession>A0A3B1CB82</accession>
<reference evidence="4" key="1">
    <citation type="submission" date="2018-06" db="EMBL/GenBank/DDBJ databases">
        <authorList>
            <person name="Zhirakovskaya E."/>
        </authorList>
    </citation>
    <scope>NUCLEOTIDE SEQUENCE</scope>
</reference>
<organism evidence="4">
    <name type="scientific">hydrothermal vent metagenome</name>
    <dbReference type="NCBI Taxonomy" id="652676"/>
    <lineage>
        <taxon>unclassified sequences</taxon>
        <taxon>metagenomes</taxon>
        <taxon>ecological metagenomes</taxon>
    </lineage>
</organism>
<dbReference type="PANTHER" id="PTHR39082:SF1">
    <property type="entry name" value="SCAVENGER RECEPTOR CLASS A MEMBER 3"/>
    <property type="match status" value="1"/>
</dbReference>
<proteinExistence type="predicted"/>
<feature type="domain" description="C4-type zinc ribbon" evidence="2">
    <location>
        <begin position="210"/>
        <end position="242"/>
    </location>
</feature>
<dbReference type="InterPro" id="IPR056003">
    <property type="entry name" value="CT398_CC_hairpin"/>
</dbReference>